<proteinExistence type="predicted"/>
<dbReference type="InterPro" id="IPR011009">
    <property type="entry name" value="Kinase-like_dom_sf"/>
</dbReference>
<accession>A0ABR1CFC3</accession>
<dbReference type="Gene3D" id="3.60.10.10">
    <property type="entry name" value="Endonuclease/exonuclease/phosphatase"/>
    <property type="match status" value="1"/>
</dbReference>
<evidence type="ECO:0000256" key="1">
    <source>
        <dbReference type="PROSITE-ProRule" id="PRU10141"/>
    </source>
</evidence>
<evidence type="ECO:0000313" key="4">
    <source>
        <dbReference type="EMBL" id="KAK6736467.1"/>
    </source>
</evidence>
<dbReference type="SMART" id="SM00220">
    <property type="entry name" value="S_TKc"/>
    <property type="match status" value="1"/>
</dbReference>
<feature type="compositionally biased region" description="Basic and acidic residues" evidence="2">
    <location>
        <begin position="993"/>
        <end position="1014"/>
    </location>
</feature>
<feature type="binding site" evidence="1">
    <location>
        <position position="92"/>
    </location>
    <ligand>
        <name>ATP</name>
        <dbReference type="ChEBI" id="CHEBI:30616"/>
    </ligand>
</feature>
<comment type="caution">
    <text evidence="4">The sequence shown here is derived from an EMBL/GenBank/DDBJ whole genome shotgun (WGS) entry which is preliminary data.</text>
</comment>
<dbReference type="CDD" id="cd09076">
    <property type="entry name" value="L1-EN"/>
    <property type="match status" value="1"/>
</dbReference>
<dbReference type="SUPFAM" id="SSF56112">
    <property type="entry name" value="Protein kinase-like (PK-like)"/>
    <property type="match status" value="1"/>
</dbReference>
<dbReference type="InterPro" id="IPR000719">
    <property type="entry name" value="Prot_kinase_dom"/>
</dbReference>
<dbReference type="InterPro" id="IPR017441">
    <property type="entry name" value="Protein_kinase_ATP_BS"/>
</dbReference>
<reference evidence="4 5" key="1">
    <citation type="submission" date="2023-08" db="EMBL/GenBank/DDBJ databases">
        <title>A Necator americanus chromosomal reference genome.</title>
        <authorList>
            <person name="Ilik V."/>
            <person name="Petrzelkova K.J."/>
            <person name="Pardy F."/>
            <person name="Fuh T."/>
            <person name="Niatou-Singa F.S."/>
            <person name="Gouil Q."/>
            <person name="Baker L."/>
            <person name="Ritchie M.E."/>
            <person name="Jex A.R."/>
            <person name="Gazzola D."/>
            <person name="Li H."/>
            <person name="Toshio Fujiwara R."/>
            <person name="Zhan B."/>
            <person name="Aroian R.V."/>
            <person name="Pafco B."/>
            <person name="Schwarz E.M."/>
        </authorList>
    </citation>
    <scope>NUCLEOTIDE SEQUENCE [LARGE SCALE GENOMIC DNA]</scope>
    <source>
        <strain evidence="4 5">Aroian</strain>
        <tissue evidence="4">Whole animal</tissue>
    </source>
</reference>
<keyword evidence="1" id="KW-0547">Nucleotide-binding</keyword>
<feature type="compositionally biased region" description="Basic residues" evidence="2">
    <location>
        <begin position="30"/>
        <end position="42"/>
    </location>
</feature>
<evidence type="ECO:0000256" key="2">
    <source>
        <dbReference type="SAM" id="MobiDB-lite"/>
    </source>
</evidence>
<dbReference type="Gene3D" id="1.10.510.10">
    <property type="entry name" value="Transferase(Phosphotransferase) domain 1"/>
    <property type="match status" value="1"/>
</dbReference>
<sequence>MAAIGGVEADSAPKSDTKRAEKEEVVKEVVKKKKKKRKPKKEMKREKMEPGQTIVSDSFQWKVIKILGSGGFGDVYKVAKEDSDDKNEYAMKTEMVEGDKLKLRLKIEVVVLGLCHETEDPRKKEHFVPFIDKGKTKKFKFLVMGLVGKSLEDIRRYILFRNYSKPTAMNASLQTLQAVWDLHDVGYLHRDIKPQNFAVGLGEYEKTIYMLDFGIARKYRNDDTKQVKVARLCVKFLGTIRFASRACHLGIEQGRKDDLETWLYMLFDLFDNESLPWKRAVDKNSVITMKDKFFKMEYPKIFKIVPQEVQRLVKYIDELAYADEPDYLYIQSSLKTIAKERKIDFEKTLDWIGKTAKKKDERQVERRPVVKTKFAVAWLLSLGKSLFAIPAYSLPQYPAHWALPSQTSEGMATGERRSNLRLLRTSLILDQGDTRTTRHGDCLRLCTYNARTVSTDANLYAFLGAAERIKFHVIALQETKCRRNDVQQMNEGTLVIRGEKVPSRNVDGVGFVVNPSVVHLVDSHEILSSRLAILRLRPLRQKSISIINCYSPTSAADDSELDAFYEELKEVVRNEKPFYKFVVGDFKAKLGKATEEEYRIGRFGQGDRNKNGNRLSGLLSAALLFHGNSLFMKEDNRRWTWESQNGVTRAEIDHILNIRSGSDHRLLRAKIRLSHTMEKNICYRQQRRKEVVYDDCVLEDSLSQGDWHIEEDPNVNYEMLLRGLRACAERASKSRTTNLDRISKTTKELLGRRRALRLDPNASHIERLVANTSCRKALQEDLLKYRQKKILEAAQRRTSLKECRRDLREYNIPLATLLSEDGTRKSSRREMEIITERFYSNLFRSSTPVSSLIIPTGEAPSRILPSEVRVAIKSMKPDTAPGPDFISADFLRAGGRPRHVILAAHMTSYLQKERIPDQWKTSRTVLIHKKVYTKIVLTRISRMLDEAQPQEQAGFRQGFSCLDHIQTVSRVIEASETTSSDNRNTGGSGGSVSDDKKKERTRPSLLKRITERKASKSTCTARAKSKKSGK</sequence>
<feature type="region of interest" description="Disordered" evidence="2">
    <location>
        <begin position="974"/>
        <end position="1030"/>
    </location>
</feature>
<feature type="domain" description="Protein kinase" evidence="3">
    <location>
        <begin position="61"/>
        <end position="337"/>
    </location>
</feature>
<name>A0ABR1CFC3_NECAM</name>
<evidence type="ECO:0000313" key="5">
    <source>
        <dbReference type="Proteomes" id="UP001303046"/>
    </source>
</evidence>
<organism evidence="4 5">
    <name type="scientific">Necator americanus</name>
    <name type="common">Human hookworm</name>
    <dbReference type="NCBI Taxonomy" id="51031"/>
    <lineage>
        <taxon>Eukaryota</taxon>
        <taxon>Metazoa</taxon>
        <taxon>Ecdysozoa</taxon>
        <taxon>Nematoda</taxon>
        <taxon>Chromadorea</taxon>
        <taxon>Rhabditida</taxon>
        <taxon>Rhabditina</taxon>
        <taxon>Rhabditomorpha</taxon>
        <taxon>Strongyloidea</taxon>
        <taxon>Ancylostomatidae</taxon>
        <taxon>Bunostominae</taxon>
        <taxon>Necator</taxon>
    </lineage>
</organism>
<gene>
    <name evidence="4" type="primary">Necator_chrII.g7054</name>
    <name evidence="4" type="ORF">RB195_019261</name>
</gene>
<dbReference type="PANTHER" id="PTHR11909">
    <property type="entry name" value="CASEIN KINASE-RELATED"/>
    <property type="match status" value="1"/>
</dbReference>
<feature type="compositionally biased region" description="Basic and acidic residues" evidence="2">
    <location>
        <begin position="11"/>
        <end position="29"/>
    </location>
</feature>
<evidence type="ECO:0000259" key="3">
    <source>
        <dbReference type="PROSITE" id="PS50011"/>
    </source>
</evidence>
<dbReference type="PROSITE" id="PS00107">
    <property type="entry name" value="PROTEIN_KINASE_ATP"/>
    <property type="match status" value="1"/>
</dbReference>
<dbReference type="Proteomes" id="UP001303046">
    <property type="component" value="Unassembled WGS sequence"/>
</dbReference>
<dbReference type="PROSITE" id="PS50011">
    <property type="entry name" value="PROTEIN_KINASE_DOM"/>
    <property type="match status" value="1"/>
</dbReference>
<dbReference type="SUPFAM" id="SSF56219">
    <property type="entry name" value="DNase I-like"/>
    <property type="match status" value="1"/>
</dbReference>
<feature type="compositionally biased region" description="Polar residues" evidence="2">
    <location>
        <begin position="975"/>
        <end position="985"/>
    </location>
</feature>
<feature type="region of interest" description="Disordered" evidence="2">
    <location>
        <begin position="1"/>
        <end position="49"/>
    </location>
</feature>
<protein>
    <recommendedName>
        <fullName evidence="3">Protein kinase domain-containing protein</fullName>
    </recommendedName>
</protein>
<dbReference type="EMBL" id="JAVFWL010000002">
    <property type="protein sequence ID" value="KAK6736467.1"/>
    <property type="molecule type" value="Genomic_DNA"/>
</dbReference>
<dbReference type="InterPro" id="IPR036691">
    <property type="entry name" value="Endo/exonu/phosph_ase_sf"/>
</dbReference>
<dbReference type="InterPro" id="IPR050235">
    <property type="entry name" value="CK1_Ser-Thr_kinase"/>
</dbReference>
<dbReference type="Pfam" id="PF00069">
    <property type="entry name" value="Pkinase"/>
    <property type="match status" value="1"/>
</dbReference>
<keyword evidence="1" id="KW-0067">ATP-binding</keyword>
<keyword evidence="5" id="KW-1185">Reference proteome</keyword>